<feature type="transmembrane region" description="Helical" evidence="1">
    <location>
        <begin position="213"/>
        <end position="234"/>
    </location>
</feature>
<dbReference type="GeneID" id="79939720"/>
<dbReference type="InterPro" id="IPR004445">
    <property type="entry name" value="GltS"/>
</dbReference>
<feature type="transmembrane region" description="Helical" evidence="1">
    <location>
        <begin position="159"/>
        <end position="184"/>
    </location>
</feature>
<comment type="subcellular location">
    <subcellularLocation>
        <location evidence="1">Cell inner membrane</location>
        <topology evidence="1">Multi-pass membrane protein</topology>
    </subcellularLocation>
</comment>
<feature type="transmembrane region" description="Helical" evidence="1">
    <location>
        <begin position="240"/>
        <end position="259"/>
    </location>
</feature>
<sequence>MHIQFNSVTTLLIACVMLLIGRTLRINVKFFERFLIPTPVIGGFIASITVLILKKVFGIDLLFDVQLQSPLMVAFFTTVGLGGSYTLIKTGGKALVVYLLLCWFVALYQSGLGILLASMFDIHPVLGVMSGAVALEGGHGNAAAFGSMAEDLGVSSSTAVAIAAATFGLIAGSLLGGPVGGYLIRKHNLKIEAENITFETKHDKHTEVSAYTFIRTLALLLVSMVIGQYIAGIFTMHTGYSLPAYVGAMLVAIVLRNFNDIVHVVTLNEKAVNLIAEISLGLFLTMAMMNMRLWELADVAGPLIIMLVIQVLCLVGLTVFVLFRMLGKSYDSAIMCAGMIGHGLGATPNAVANMSSVTERYGVHSPKAFLIIPLCGAVLIDVVSIPWHTWLINYLVK</sequence>
<name>A0ABN4AX20_9BURK</name>
<dbReference type="EMBL" id="CP003264">
    <property type="protein sequence ID" value="AFN36549.1"/>
    <property type="molecule type" value="Genomic_DNA"/>
</dbReference>
<keyword evidence="1" id="KW-0029">Amino-acid transport</keyword>
<reference evidence="3 4" key="1">
    <citation type="journal article" date="2012" name="Vet. Microbiol.">
        <title>Comparative genomic analyses of the Taylorellae.</title>
        <authorList>
            <person name="Hauser H."/>
            <person name="Richter D.C."/>
            <person name="van Tonder A."/>
            <person name="Clark L."/>
            <person name="Preston A."/>
        </authorList>
    </citation>
    <scope>NUCLEOTIDE SEQUENCE [LARGE SCALE GENOMIC DNA]</scope>
    <source>
        <strain evidence="3 4">ATCC 35865</strain>
    </source>
</reference>
<keyword evidence="1" id="KW-0739">Sodium transport</keyword>
<proteinExistence type="inferred from homology"/>
<dbReference type="PANTHER" id="PTHR36178:SF1">
    <property type="entry name" value="SODIUM_GLUTAMATE SYMPORTER"/>
    <property type="match status" value="1"/>
</dbReference>
<keyword evidence="1" id="KW-0812">Transmembrane</keyword>
<keyword evidence="1" id="KW-1003">Cell membrane</keyword>
<feature type="transmembrane region" description="Helical" evidence="1">
    <location>
        <begin position="271"/>
        <end position="291"/>
    </location>
</feature>
<dbReference type="PANTHER" id="PTHR36178">
    <property type="entry name" value="SLR0625 PROTEIN"/>
    <property type="match status" value="1"/>
</dbReference>
<comment type="similarity">
    <text evidence="1">Belongs to the glutamate:Na(+) symporter (ESS) (TC 2.A.27) family.</text>
</comment>
<gene>
    <name evidence="1" type="primary">gltS</name>
    <name evidence="3" type="ORF">KUI_1507</name>
</gene>
<keyword evidence="1" id="KW-0813">Transport</keyword>
<evidence type="ECO:0000256" key="2">
    <source>
        <dbReference type="NCBIfam" id="TIGR00210"/>
    </source>
</evidence>
<organism evidence="3 4">
    <name type="scientific">Taylorella equigenitalis ATCC 35865</name>
    <dbReference type="NCBI Taxonomy" id="743973"/>
    <lineage>
        <taxon>Bacteria</taxon>
        <taxon>Pseudomonadati</taxon>
        <taxon>Pseudomonadota</taxon>
        <taxon>Betaproteobacteria</taxon>
        <taxon>Burkholderiales</taxon>
        <taxon>Alcaligenaceae</taxon>
        <taxon>Taylorella</taxon>
    </lineage>
</organism>
<dbReference type="NCBIfam" id="TIGR00210">
    <property type="entry name" value="gltS"/>
    <property type="match status" value="1"/>
</dbReference>
<evidence type="ECO:0000313" key="3">
    <source>
        <dbReference type="EMBL" id="AFN36549.1"/>
    </source>
</evidence>
<evidence type="ECO:0000256" key="1">
    <source>
        <dbReference type="HAMAP-Rule" id="MF_02062"/>
    </source>
</evidence>
<feature type="transmembrane region" description="Helical" evidence="1">
    <location>
        <begin position="368"/>
        <end position="387"/>
    </location>
</feature>
<keyword evidence="4" id="KW-1185">Reference proteome</keyword>
<feature type="transmembrane region" description="Helical" evidence="1">
    <location>
        <begin position="36"/>
        <end position="57"/>
    </location>
</feature>
<dbReference type="Proteomes" id="UP000003121">
    <property type="component" value="Chromosome"/>
</dbReference>
<keyword evidence="1" id="KW-0915">Sodium</keyword>
<keyword evidence="1" id="KW-0997">Cell inner membrane</keyword>
<feature type="transmembrane region" description="Helical" evidence="1">
    <location>
        <begin position="95"/>
        <end position="120"/>
    </location>
</feature>
<dbReference type="HAMAP" id="MF_02062">
    <property type="entry name" value="GltS"/>
    <property type="match status" value="1"/>
</dbReference>
<keyword evidence="1" id="KW-0406">Ion transport</keyword>
<accession>A0ABN4AX20</accession>
<dbReference type="Pfam" id="PF03616">
    <property type="entry name" value="Glt_symporter"/>
    <property type="match status" value="1"/>
</dbReference>
<keyword evidence="1" id="KW-0472">Membrane</keyword>
<keyword evidence="1" id="KW-0769">Symport</keyword>
<feature type="transmembrane region" description="Helical" evidence="1">
    <location>
        <begin position="303"/>
        <end position="323"/>
    </location>
</feature>
<keyword evidence="1" id="KW-1133">Transmembrane helix</keyword>
<dbReference type="RefSeq" id="WP_014840640.1">
    <property type="nucleotide sequence ID" value="NC_018108.1"/>
</dbReference>
<protein>
    <recommendedName>
        <fullName evidence="1 2">Sodium/glutamate symporter</fullName>
    </recommendedName>
</protein>
<comment type="function">
    <text evidence="1">Catalyzes the sodium-dependent transport of glutamate.</text>
</comment>
<evidence type="ECO:0000313" key="4">
    <source>
        <dbReference type="Proteomes" id="UP000003121"/>
    </source>
</evidence>
<feature type="transmembrane region" description="Helical" evidence="1">
    <location>
        <begin position="6"/>
        <end position="24"/>
    </location>
</feature>
<feature type="transmembrane region" description="Helical" evidence="1">
    <location>
        <begin position="69"/>
        <end position="88"/>
    </location>
</feature>